<protein>
    <submittedName>
        <fullName evidence="2">VOC family protein</fullName>
    </submittedName>
</protein>
<dbReference type="InterPro" id="IPR004360">
    <property type="entry name" value="Glyas_Fos-R_dOase_dom"/>
</dbReference>
<keyword evidence="3" id="KW-1185">Reference proteome</keyword>
<accession>A0A7D5V8B7</accession>
<organism evidence="2 3">
    <name type="scientific">Chitinibacter fontanus</name>
    <dbReference type="NCBI Taxonomy" id="1737446"/>
    <lineage>
        <taxon>Bacteria</taxon>
        <taxon>Pseudomonadati</taxon>
        <taxon>Pseudomonadota</taxon>
        <taxon>Betaproteobacteria</taxon>
        <taxon>Neisseriales</taxon>
        <taxon>Chitinibacteraceae</taxon>
        <taxon>Chitinibacter</taxon>
    </lineage>
</organism>
<dbReference type="PANTHER" id="PTHR36503:SF1">
    <property type="entry name" value="BLR2520 PROTEIN"/>
    <property type="match status" value="1"/>
</dbReference>
<dbReference type="EMBL" id="CP058952">
    <property type="protein sequence ID" value="QLI80392.1"/>
    <property type="molecule type" value="Genomic_DNA"/>
</dbReference>
<evidence type="ECO:0000313" key="3">
    <source>
        <dbReference type="Proteomes" id="UP000510822"/>
    </source>
</evidence>
<feature type="domain" description="VOC" evidence="1">
    <location>
        <begin position="4"/>
        <end position="126"/>
    </location>
</feature>
<dbReference type="InterPro" id="IPR037523">
    <property type="entry name" value="VOC_core"/>
</dbReference>
<dbReference type="Pfam" id="PF00903">
    <property type="entry name" value="Glyoxalase"/>
    <property type="match status" value="1"/>
</dbReference>
<evidence type="ECO:0000313" key="2">
    <source>
        <dbReference type="EMBL" id="QLI80392.1"/>
    </source>
</evidence>
<dbReference type="RefSeq" id="WP_180307534.1">
    <property type="nucleotide sequence ID" value="NZ_CP058952.1"/>
</dbReference>
<dbReference type="SUPFAM" id="SSF54593">
    <property type="entry name" value="Glyoxalase/Bleomycin resistance protein/Dihydroxybiphenyl dioxygenase"/>
    <property type="match status" value="1"/>
</dbReference>
<dbReference type="KEGG" id="cfon:HZU75_01915"/>
<dbReference type="Gene3D" id="3.10.180.10">
    <property type="entry name" value="2,3-Dihydroxybiphenyl 1,2-Dioxygenase, domain 1"/>
    <property type="match status" value="1"/>
</dbReference>
<dbReference type="AlphaFoldDB" id="A0A7D5V8B7"/>
<reference evidence="2 3" key="1">
    <citation type="journal article" date="2016" name="Int. J. Syst. Evol. Microbiol.">
        <title>Chitinibacter fontanus sp. nov., isolated from a spring.</title>
        <authorList>
            <person name="Sheu S.Y."/>
            <person name="Li Y.S."/>
            <person name="Young C.C."/>
            <person name="Chen W.M."/>
        </authorList>
    </citation>
    <scope>NUCLEOTIDE SEQUENCE [LARGE SCALE GENOMIC DNA]</scope>
    <source>
        <strain evidence="2 3">STM-7</strain>
    </source>
</reference>
<sequence>MEPRVSFITLGVADLATSLSFYRDILGLVPHKVLPEVVFFNLGSIRLALFPRDLLAADAGVADDGGGFRGVALAHNVRSPAEVDQLLARASDKLGRLIKSGRPTSWGGYAGYFADPDGHLWEVAWNPEFEII</sequence>
<proteinExistence type="predicted"/>
<dbReference type="CDD" id="cd07251">
    <property type="entry name" value="VOC_like"/>
    <property type="match status" value="1"/>
</dbReference>
<dbReference type="PANTHER" id="PTHR36503">
    <property type="entry name" value="BLR2520 PROTEIN"/>
    <property type="match status" value="1"/>
</dbReference>
<dbReference type="PROSITE" id="PS51819">
    <property type="entry name" value="VOC"/>
    <property type="match status" value="1"/>
</dbReference>
<evidence type="ECO:0000259" key="1">
    <source>
        <dbReference type="PROSITE" id="PS51819"/>
    </source>
</evidence>
<dbReference type="InterPro" id="IPR029068">
    <property type="entry name" value="Glyas_Bleomycin-R_OHBP_Dase"/>
</dbReference>
<name>A0A7D5V8B7_9NEIS</name>
<gene>
    <name evidence="2" type="ORF">HZU75_01915</name>
</gene>
<dbReference type="Proteomes" id="UP000510822">
    <property type="component" value="Chromosome"/>
</dbReference>